<dbReference type="Proteomes" id="UP000282184">
    <property type="component" value="Unassembled WGS sequence"/>
</dbReference>
<name>A0A3S0H589_9BACT</name>
<evidence type="ECO:0000313" key="1">
    <source>
        <dbReference type="EMBL" id="RTQ45249.1"/>
    </source>
</evidence>
<keyword evidence="2" id="KW-1185">Reference proteome</keyword>
<evidence type="ECO:0000313" key="2">
    <source>
        <dbReference type="Proteomes" id="UP000282184"/>
    </source>
</evidence>
<comment type="caution">
    <text evidence="1">The sequence shown here is derived from an EMBL/GenBank/DDBJ whole genome shotgun (WGS) entry which is preliminary data.</text>
</comment>
<dbReference type="EMBL" id="RXOF01000021">
    <property type="protein sequence ID" value="RTQ45249.1"/>
    <property type="molecule type" value="Genomic_DNA"/>
</dbReference>
<dbReference type="AlphaFoldDB" id="A0A3S0H589"/>
<accession>A0A3S0H589</accession>
<reference evidence="1 2" key="1">
    <citation type="submission" date="2018-12" db="EMBL/GenBank/DDBJ databases">
        <title>Hymenobacter gummosus sp. nov., isolated from a spring.</title>
        <authorList>
            <person name="Nie L."/>
        </authorList>
    </citation>
    <scope>NUCLEOTIDE SEQUENCE [LARGE SCALE GENOMIC DNA]</scope>
    <source>
        <strain evidence="1 2">KCTC 52166</strain>
    </source>
</reference>
<dbReference type="OrthoDB" id="946948at2"/>
<sequence>MATAGNNLTFSGAGNVGIGSASPTQKLVVGGSVFASGEGTGFLTDSQPNARVGLIKYGSREGGIWRTSGQDFEIGRVDAGVTALPGTPSAWTTDLYVGGDGSVGIGNTGPTNRLDVSGTFRSLMTNGSFRTNDFGAIGGIATVLLGTWDGFNGNGPQVRMQGAGTGFIDIGQNGSGDFVVEGNDAARLTVQNGGNVGIGTSTPSSTLQVNGSLAVKVTTGLAGNSAGTLLGDAGYVGLSPAAGADYYLLPRAQDVPGRLYYLRNNSGNAPAYISVSASGGGIFDGASNAPANNNVYQLNATGSTKTITVISDGTNWTFIRTAP</sequence>
<organism evidence="1 2">
    <name type="scientific">Hymenobacter gummosus</name>
    <dbReference type="NCBI Taxonomy" id="1776032"/>
    <lineage>
        <taxon>Bacteria</taxon>
        <taxon>Pseudomonadati</taxon>
        <taxon>Bacteroidota</taxon>
        <taxon>Cytophagia</taxon>
        <taxon>Cytophagales</taxon>
        <taxon>Hymenobacteraceae</taxon>
        <taxon>Hymenobacter</taxon>
    </lineage>
</organism>
<protein>
    <submittedName>
        <fullName evidence="1">Uncharacterized protein</fullName>
    </submittedName>
</protein>
<gene>
    <name evidence="1" type="ORF">EJV47_25565</name>
</gene>
<proteinExistence type="predicted"/>
<dbReference type="RefSeq" id="WP_126696062.1">
    <property type="nucleotide sequence ID" value="NZ_RXOF01000021.1"/>
</dbReference>